<keyword evidence="6" id="KW-0808">Transferase</keyword>
<accession>A0AAX3N7W9</accession>
<dbReference type="Gene3D" id="3.90.1150.10">
    <property type="entry name" value="Aspartate Aminotransferase, domain 1"/>
    <property type="match status" value="1"/>
</dbReference>
<dbReference type="InterPro" id="IPR015424">
    <property type="entry name" value="PyrdxlP-dep_Trfase"/>
</dbReference>
<protein>
    <recommendedName>
        <fullName evidence="5">8-amino-7-oxononanoate synthase</fullName>
        <ecNumber evidence="5">2.3.1.47</ecNumber>
    </recommendedName>
    <alternativeName>
        <fullName evidence="9">7-keto-8-amino-pelargonic acid synthase</fullName>
    </alternativeName>
    <alternativeName>
        <fullName evidence="10">8-amino-7-ketopelargonate synthase</fullName>
    </alternativeName>
</protein>
<dbReference type="InterPro" id="IPR001917">
    <property type="entry name" value="Aminotrans_II_pyridoxalP_BS"/>
</dbReference>
<evidence type="ECO:0000256" key="12">
    <source>
        <dbReference type="RuleBase" id="RU003693"/>
    </source>
</evidence>
<dbReference type="InterPro" id="IPR050087">
    <property type="entry name" value="AON_synthase_class-II"/>
</dbReference>
<dbReference type="EC" id="2.3.1.47" evidence="5"/>
<dbReference type="InterPro" id="IPR015422">
    <property type="entry name" value="PyrdxlP-dep_Trfase_small"/>
</dbReference>
<evidence type="ECO:0000256" key="4">
    <source>
        <dbReference type="ARBA" id="ARBA00011738"/>
    </source>
</evidence>
<dbReference type="GO" id="GO:0008710">
    <property type="term" value="F:8-amino-7-oxononanoate synthase activity"/>
    <property type="evidence" value="ECO:0007669"/>
    <property type="project" value="UniProtKB-EC"/>
</dbReference>
<evidence type="ECO:0000256" key="2">
    <source>
        <dbReference type="ARBA" id="ARBA00004746"/>
    </source>
</evidence>
<evidence type="ECO:0000256" key="1">
    <source>
        <dbReference type="ARBA" id="ARBA00001933"/>
    </source>
</evidence>
<feature type="domain" description="Aminotransferase class I/classII large" evidence="13">
    <location>
        <begin position="36"/>
        <end position="372"/>
    </location>
</feature>
<evidence type="ECO:0000256" key="7">
    <source>
        <dbReference type="ARBA" id="ARBA00022756"/>
    </source>
</evidence>
<sequence length="380" mass="43745">MNWYIRIKKKINKKNLRTRIAKKNSNSRFIQIMNKKYINFSSNDYLGLSHEKKIIKAWKKGAEIYGIGSGGSNYINGYSIEHKLFEEELAKWLNYKKTILFTSGYAANQAVITSLIQKKDIIIADRLSHASIIDAAINSKGKLYRFKHNEIKNLKKLLSSNYKNKMLIITEGVFSMDGDTPKLKIYHKLTKEKNALLMVDDAHGIGINGLQGRGTCWKKNIKPEILIITFGKAFGISGAAVLCDQDIGEYLEQFSKNFIYSTTIPTAQIYALRMSLKCIKKGGDLRKKLKKNIKKFNQLNKYLPYIPKKSKNHIQPIILKDNNKVINLTNKLRKYGYWVHGINTPTVPHNTARIRITINTEHKKQDIKNISEIIYEFQNI</sequence>
<proteinExistence type="inferred from homology"/>
<dbReference type="Pfam" id="PF00155">
    <property type="entry name" value="Aminotran_1_2"/>
    <property type="match status" value="1"/>
</dbReference>
<comment type="cofactor">
    <cofactor evidence="1 12">
        <name>pyridoxal 5'-phosphate</name>
        <dbReference type="ChEBI" id="CHEBI:597326"/>
    </cofactor>
</comment>
<dbReference type="GO" id="GO:0009102">
    <property type="term" value="P:biotin biosynthetic process"/>
    <property type="evidence" value="ECO:0007669"/>
    <property type="project" value="UniProtKB-KW"/>
</dbReference>
<dbReference type="PANTHER" id="PTHR13693">
    <property type="entry name" value="CLASS II AMINOTRANSFERASE/8-AMINO-7-OXONONANOATE SYNTHASE"/>
    <property type="match status" value="1"/>
</dbReference>
<evidence type="ECO:0000259" key="13">
    <source>
        <dbReference type="Pfam" id="PF00155"/>
    </source>
</evidence>
<comment type="similarity">
    <text evidence="3">Belongs to the class-II pyridoxal-phosphate-dependent aminotransferase family. BioF subfamily.</text>
</comment>
<evidence type="ECO:0000256" key="11">
    <source>
        <dbReference type="ARBA" id="ARBA00047715"/>
    </source>
</evidence>
<keyword evidence="8 12" id="KW-0663">Pyridoxal phosphate</keyword>
<dbReference type="Proteomes" id="UP001214992">
    <property type="component" value="Chromosome"/>
</dbReference>
<evidence type="ECO:0000256" key="8">
    <source>
        <dbReference type="ARBA" id="ARBA00022898"/>
    </source>
</evidence>
<organism evidence="14 15">
    <name type="scientific">Candidatus Purcelliella pentastirinorum</name>
    <dbReference type="NCBI Taxonomy" id="472834"/>
    <lineage>
        <taxon>Bacteria</taxon>
        <taxon>Pseudomonadati</taxon>
        <taxon>Pseudomonadota</taxon>
        <taxon>Gammaproteobacteria</taxon>
        <taxon>Enterobacterales</taxon>
        <taxon>Enterobacteriaceae</taxon>
        <taxon>Candidatus Purcelliella</taxon>
    </lineage>
</organism>
<comment type="pathway">
    <text evidence="2">Cofactor biosynthesis; biotin biosynthesis.</text>
</comment>
<keyword evidence="7" id="KW-0093">Biotin biosynthesis</keyword>
<evidence type="ECO:0000256" key="5">
    <source>
        <dbReference type="ARBA" id="ARBA00013187"/>
    </source>
</evidence>
<evidence type="ECO:0000256" key="9">
    <source>
        <dbReference type="ARBA" id="ARBA00032610"/>
    </source>
</evidence>
<evidence type="ECO:0000256" key="3">
    <source>
        <dbReference type="ARBA" id="ARBA00010008"/>
    </source>
</evidence>
<dbReference type="SUPFAM" id="SSF53383">
    <property type="entry name" value="PLP-dependent transferases"/>
    <property type="match status" value="1"/>
</dbReference>
<comment type="catalytic activity">
    <reaction evidence="11">
        <text>6-carboxyhexanoyl-[ACP] + L-alanine + H(+) = (8S)-8-amino-7-oxononanoate + holo-[ACP] + CO2</text>
        <dbReference type="Rhea" id="RHEA:42288"/>
        <dbReference type="Rhea" id="RHEA-COMP:9685"/>
        <dbReference type="Rhea" id="RHEA-COMP:9955"/>
        <dbReference type="ChEBI" id="CHEBI:15378"/>
        <dbReference type="ChEBI" id="CHEBI:16526"/>
        <dbReference type="ChEBI" id="CHEBI:57972"/>
        <dbReference type="ChEBI" id="CHEBI:64479"/>
        <dbReference type="ChEBI" id="CHEBI:78846"/>
        <dbReference type="ChEBI" id="CHEBI:149468"/>
        <dbReference type="EC" id="2.3.1.47"/>
    </reaction>
</comment>
<evidence type="ECO:0000256" key="6">
    <source>
        <dbReference type="ARBA" id="ARBA00022679"/>
    </source>
</evidence>
<dbReference type="InterPro" id="IPR004839">
    <property type="entry name" value="Aminotransferase_I/II_large"/>
</dbReference>
<dbReference type="AlphaFoldDB" id="A0AAX3N7W9"/>
<reference evidence="14" key="1">
    <citation type="submission" date="2022-11" db="EMBL/GenBank/DDBJ databases">
        <title>Genomic comparisons reveal selection pressure and functional variation between nutritional endosymbionts of cave-adapted and epigean Hawaiian planthoppers.</title>
        <authorList>
            <person name="Gossett J.M."/>
            <person name="Porter M.L."/>
            <person name="Vasquez Y."/>
            <person name="Bennett G.M."/>
            <person name="Chong R.A."/>
        </authorList>
    </citation>
    <scope>NUCLEOTIDE SEQUENCE</scope>
    <source>
        <strain evidence="14">OPOL2</strain>
    </source>
</reference>
<dbReference type="PANTHER" id="PTHR13693:SF100">
    <property type="entry name" value="8-AMINO-7-OXONONANOATE SYNTHASE"/>
    <property type="match status" value="1"/>
</dbReference>
<dbReference type="GO" id="GO:0030170">
    <property type="term" value="F:pyridoxal phosphate binding"/>
    <property type="evidence" value="ECO:0007669"/>
    <property type="project" value="InterPro"/>
</dbReference>
<evidence type="ECO:0000313" key="15">
    <source>
        <dbReference type="Proteomes" id="UP001214992"/>
    </source>
</evidence>
<dbReference type="Gene3D" id="3.40.640.10">
    <property type="entry name" value="Type I PLP-dependent aspartate aminotransferase-like (Major domain)"/>
    <property type="match status" value="1"/>
</dbReference>
<name>A0AAX3N7W9_9ENTR</name>
<evidence type="ECO:0000256" key="10">
    <source>
        <dbReference type="ARBA" id="ARBA00033381"/>
    </source>
</evidence>
<dbReference type="PROSITE" id="PS00599">
    <property type="entry name" value="AA_TRANSFER_CLASS_2"/>
    <property type="match status" value="1"/>
</dbReference>
<comment type="subunit">
    <text evidence="4">Homodimer.</text>
</comment>
<dbReference type="InterPro" id="IPR015421">
    <property type="entry name" value="PyrdxlP-dep_Trfase_major"/>
</dbReference>
<dbReference type="RefSeq" id="WP_274360499.1">
    <property type="nucleotide sequence ID" value="NZ_CP110496.1"/>
</dbReference>
<gene>
    <name evidence="14" type="ORF">ONB71_02095</name>
</gene>
<evidence type="ECO:0000313" key="14">
    <source>
        <dbReference type="EMBL" id="WDI78473.1"/>
    </source>
</evidence>
<dbReference type="EMBL" id="CP110496">
    <property type="protein sequence ID" value="WDI78473.1"/>
    <property type="molecule type" value="Genomic_DNA"/>
</dbReference>